<protein>
    <submittedName>
        <fullName evidence="1">Uncharacterized protein</fullName>
    </submittedName>
</protein>
<dbReference type="EMBL" id="UINC01108170">
    <property type="protein sequence ID" value="SVC74067.1"/>
    <property type="molecule type" value="Genomic_DNA"/>
</dbReference>
<name>A0A382PMK0_9ZZZZ</name>
<sequence length="22" mass="2316">VLVRTSICWAVTAPAIGDAGEW</sequence>
<feature type="non-terminal residue" evidence="1">
    <location>
        <position position="22"/>
    </location>
</feature>
<organism evidence="1">
    <name type="scientific">marine metagenome</name>
    <dbReference type="NCBI Taxonomy" id="408172"/>
    <lineage>
        <taxon>unclassified sequences</taxon>
        <taxon>metagenomes</taxon>
        <taxon>ecological metagenomes</taxon>
    </lineage>
</organism>
<dbReference type="AlphaFoldDB" id="A0A382PMK0"/>
<feature type="non-terminal residue" evidence="1">
    <location>
        <position position="1"/>
    </location>
</feature>
<accession>A0A382PMK0</accession>
<proteinExistence type="predicted"/>
<reference evidence="1" key="1">
    <citation type="submission" date="2018-05" db="EMBL/GenBank/DDBJ databases">
        <authorList>
            <person name="Lanie J.A."/>
            <person name="Ng W.-L."/>
            <person name="Kazmierczak K.M."/>
            <person name="Andrzejewski T.M."/>
            <person name="Davidsen T.M."/>
            <person name="Wayne K.J."/>
            <person name="Tettelin H."/>
            <person name="Glass J.I."/>
            <person name="Rusch D."/>
            <person name="Podicherti R."/>
            <person name="Tsui H.-C.T."/>
            <person name="Winkler M.E."/>
        </authorList>
    </citation>
    <scope>NUCLEOTIDE SEQUENCE</scope>
</reference>
<evidence type="ECO:0000313" key="1">
    <source>
        <dbReference type="EMBL" id="SVC74067.1"/>
    </source>
</evidence>
<gene>
    <name evidence="1" type="ORF">METZ01_LOCUS326921</name>
</gene>